<evidence type="ECO:0000256" key="1">
    <source>
        <dbReference type="ARBA" id="ARBA00009748"/>
    </source>
</evidence>
<dbReference type="OrthoDB" id="681759at2759"/>
<feature type="compositionally biased region" description="Polar residues" evidence="5">
    <location>
        <begin position="12"/>
        <end position="24"/>
    </location>
</feature>
<dbReference type="Gene3D" id="1.10.110.10">
    <property type="entry name" value="Plant lipid-transfer and hydrophobic proteins"/>
    <property type="match status" value="1"/>
</dbReference>
<evidence type="ECO:0000256" key="4">
    <source>
        <dbReference type="ARBA" id="ARBA00023180"/>
    </source>
</evidence>
<dbReference type="SUPFAM" id="SSF47699">
    <property type="entry name" value="Bifunctional inhibitor/lipid-transfer protein/seed storage 2S albumin"/>
    <property type="match status" value="1"/>
</dbReference>
<dbReference type="InterPro" id="IPR036312">
    <property type="entry name" value="Bifun_inhib/LTP/seed_sf"/>
</dbReference>
<dbReference type="GeneID" id="100838345"/>
<feature type="compositionally biased region" description="Pro residues" evidence="5">
    <location>
        <begin position="303"/>
        <end position="322"/>
    </location>
</feature>
<dbReference type="EnsemblPlants" id="KQK16292">
    <property type="protein sequence ID" value="KQK16292"/>
    <property type="gene ID" value="BRADI_1g28070v3"/>
</dbReference>
<feature type="region of interest" description="Disordered" evidence="5">
    <location>
        <begin position="302"/>
        <end position="322"/>
    </location>
</feature>
<accession>A0A0Q3JW22</accession>
<keyword evidence="9" id="KW-1185">Reference proteome</keyword>
<sequence>MHRRSYHKPQTRNRSITQTPSPMQANMEPSKLAVALFFALALLAASLQPSEAIRAQGVLNPAADDQRANADVVHPLTWPGFPNIPGFPPLPPLPPHPGCPPLPPIPGLPMPQIPGFPIPAVNPLPQPQSPPPPTPTPVQIPPPLTPPPVLPTPPPSTPLTPAPAASTPPPSTPLTPPPAPSTPPPPPPPPPLQSGSPIPPSPATPPPPPPSPSQPKECLPSLMGLNPCMGYLTNTSVSSPPAECCAGFKSLVDTAPICLCHGLNGDINTLMPAPMDSIRMMSLPGSCNVPLPLQALAQCSSPNVPPLRAPAPAAPPSPKSSP</sequence>
<name>A0A0Q3JW22_BRADI</name>
<dbReference type="RefSeq" id="XP_010229677.2">
    <property type="nucleotide sequence ID" value="XM_010231375.3"/>
</dbReference>
<feature type="domain" description="Bifunctional inhibitor/plant lipid transfer protein/seed storage helical" evidence="6">
    <location>
        <begin position="218"/>
        <end position="299"/>
    </location>
</feature>
<evidence type="ECO:0000313" key="8">
    <source>
        <dbReference type="EnsemblPlants" id="KQK16292"/>
    </source>
</evidence>
<feature type="region of interest" description="Disordered" evidence="5">
    <location>
        <begin position="1"/>
        <end position="25"/>
    </location>
</feature>
<reference evidence="7 8" key="1">
    <citation type="journal article" date="2010" name="Nature">
        <title>Genome sequencing and analysis of the model grass Brachypodium distachyon.</title>
        <authorList>
            <consortium name="International Brachypodium Initiative"/>
        </authorList>
    </citation>
    <scope>NUCLEOTIDE SEQUENCE [LARGE SCALE GENOMIC DNA]</scope>
    <source>
        <strain evidence="7 8">Bd21</strain>
    </source>
</reference>
<keyword evidence="2" id="KW-0732">Signal</keyword>
<comment type="similarity">
    <text evidence="1">Belongs to the plant LTP family.</text>
</comment>
<dbReference type="Proteomes" id="UP000008810">
    <property type="component" value="Chromosome 1"/>
</dbReference>
<proteinExistence type="inferred from homology"/>
<dbReference type="InterPro" id="IPR043325">
    <property type="entry name" value="LTSS"/>
</dbReference>
<evidence type="ECO:0000256" key="2">
    <source>
        <dbReference type="ARBA" id="ARBA00022729"/>
    </source>
</evidence>
<feature type="region of interest" description="Disordered" evidence="5">
    <location>
        <begin position="103"/>
        <end position="219"/>
    </location>
</feature>
<feature type="compositionally biased region" description="Basic residues" evidence="5">
    <location>
        <begin position="1"/>
        <end position="11"/>
    </location>
</feature>
<keyword evidence="4" id="KW-0325">Glycoprotein</keyword>
<organism evidence="7">
    <name type="scientific">Brachypodium distachyon</name>
    <name type="common">Purple false brome</name>
    <name type="synonym">Trachynia distachya</name>
    <dbReference type="NCBI Taxonomy" id="15368"/>
    <lineage>
        <taxon>Eukaryota</taxon>
        <taxon>Viridiplantae</taxon>
        <taxon>Streptophyta</taxon>
        <taxon>Embryophyta</taxon>
        <taxon>Tracheophyta</taxon>
        <taxon>Spermatophyta</taxon>
        <taxon>Magnoliopsida</taxon>
        <taxon>Liliopsida</taxon>
        <taxon>Poales</taxon>
        <taxon>Poaceae</taxon>
        <taxon>BOP clade</taxon>
        <taxon>Pooideae</taxon>
        <taxon>Stipodae</taxon>
        <taxon>Brachypodieae</taxon>
        <taxon>Brachypodium</taxon>
    </lineage>
</organism>
<dbReference type="AlphaFoldDB" id="A0A0Q3JW22"/>
<gene>
    <name evidence="8" type="primary">LOC100838345</name>
    <name evidence="7" type="ORF">BRADI_1g28070v3</name>
</gene>
<dbReference type="EMBL" id="CM000880">
    <property type="protein sequence ID" value="KQK16292.2"/>
    <property type="molecule type" value="Genomic_DNA"/>
</dbReference>
<dbReference type="Gramene" id="KQK16292">
    <property type="protein sequence ID" value="KQK16292"/>
    <property type="gene ID" value="BRADI_1g28070v3"/>
</dbReference>
<feature type="compositionally biased region" description="Pro residues" evidence="5">
    <location>
        <begin position="103"/>
        <end position="213"/>
    </location>
</feature>
<dbReference type="Pfam" id="PF14368">
    <property type="entry name" value="LTP_2"/>
    <property type="match status" value="1"/>
</dbReference>
<dbReference type="STRING" id="15368.A0A0Q3JW22"/>
<evidence type="ECO:0000313" key="9">
    <source>
        <dbReference type="Proteomes" id="UP000008810"/>
    </source>
</evidence>
<dbReference type="InterPro" id="IPR016140">
    <property type="entry name" value="Bifunc_inhib/LTP/seed_store"/>
</dbReference>
<evidence type="ECO:0000256" key="5">
    <source>
        <dbReference type="SAM" id="MobiDB-lite"/>
    </source>
</evidence>
<dbReference type="CDD" id="cd00010">
    <property type="entry name" value="AAI_LTSS"/>
    <property type="match status" value="1"/>
</dbReference>
<dbReference type="SMART" id="SM00499">
    <property type="entry name" value="AAI"/>
    <property type="match status" value="1"/>
</dbReference>
<evidence type="ECO:0000256" key="3">
    <source>
        <dbReference type="ARBA" id="ARBA00023157"/>
    </source>
</evidence>
<evidence type="ECO:0000313" key="7">
    <source>
        <dbReference type="EMBL" id="KQK16292.2"/>
    </source>
</evidence>
<reference evidence="7" key="2">
    <citation type="submission" date="2017-06" db="EMBL/GenBank/DDBJ databases">
        <title>WGS assembly of Brachypodium distachyon.</title>
        <authorList>
            <consortium name="The International Brachypodium Initiative"/>
            <person name="Lucas S."/>
            <person name="Harmon-Smith M."/>
            <person name="Lail K."/>
            <person name="Tice H."/>
            <person name="Grimwood J."/>
            <person name="Bruce D."/>
            <person name="Barry K."/>
            <person name="Shu S."/>
            <person name="Lindquist E."/>
            <person name="Wang M."/>
            <person name="Pitluck S."/>
            <person name="Vogel J.P."/>
            <person name="Garvin D.F."/>
            <person name="Mockler T.C."/>
            <person name="Schmutz J."/>
            <person name="Rokhsar D."/>
            <person name="Bevan M.W."/>
        </authorList>
    </citation>
    <scope>NUCLEOTIDE SEQUENCE</scope>
    <source>
        <strain evidence="7">Bd21</strain>
    </source>
</reference>
<reference evidence="8" key="3">
    <citation type="submission" date="2018-08" db="UniProtKB">
        <authorList>
            <consortium name="EnsemblPlants"/>
        </authorList>
    </citation>
    <scope>IDENTIFICATION</scope>
    <source>
        <strain evidence="8">cv. Bd21</strain>
    </source>
</reference>
<keyword evidence="3" id="KW-1015">Disulfide bond</keyword>
<dbReference type="PRINTS" id="PR01217">
    <property type="entry name" value="PRICHEXTENSN"/>
</dbReference>
<protein>
    <recommendedName>
        <fullName evidence="6">Bifunctional inhibitor/plant lipid transfer protein/seed storage helical domain-containing protein</fullName>
    </recommendedName>
</protein>
<dbReference type="PANTHER" id="PTHR33044">
    <property type="entry name" value="BIFUNCTIONAL INHIBITOR/LIPID-TRANSFER PROTEIN/SEED STORAGE 2S ALBUMIN SUPERFAMILY PROTEIN-RELATED"/>
    <property type="match status" value="1"/>
</dbReference>
<evidence type="ECO:0000259" key="6">
    <source>
        <dbReference type="SMART" id="SM00499"/>
    </source>
</evidence>
<dbReference type="KEGG" id="bdi:100838345"/>